<dbReference type="AlphaFoldDB" id="A0A1G9JY27"/>
<keyword evidence="1" id="KW-0862">Zinc</keyword>
<feature type="binding site" evidence="1">
    <location>
        <position position="8"/>
    </location>
    <ligand>
        <name>Zn(2+)</name>
        <dbReference type="ChEBI" id="CHEBI:29105"/>
    </ligand>
</feature>
<protein>
    <submittedName>
        <fullName evidence="2">DNA-3-methyladenine glycosylase I</fullName>
    </submittedName>
</protein>
<dbReference type="OrthoDB" id="9807664at2"/>
<feature type="binding site" evidence="1">
    <location>
        <position position="20"/>
    </location>
    <ligand>
        <name>Zn(2+)</name>
        <dbReference type="ChEBI" id="CHEBI:29105"/>
    </ligand>
</feature>
<dbReference type="InterPro" id="IPR052891">
    <property type="entry name" value="DNA-3mA_glycosylase"/>
</dbReference>
<feature type="binding site" evidence="1">
    <location>
        <position position="183"/>
    </location>
    <ligand>
        <name>Zn(2+)</name>
        <dbReference type="ChEBI" id="CHEBI:29105"/>
    </ligand>
</feature>
<organism evidence="2 3">
    <name type="scientific">Tessaracoccus oleiagri</name>
    <dbReference type="NCBI Taxonomy" id="686624"/>
    <lineage>
        <taxon>Bacteria</taxon>
        <taxon>Bacillati</taxon>
        <taxon>Actinomycetota</taxon>
        <taxon>Actinomycetes</taxon>
        <taxon>Propionibacteriales</taxon>
        <taxon>Propionibacteriaceae</taxon>
        <taxon>Tessaracoccus</taxon>
    </lineage>
</organism>
<dbReference type="EMBL" id="FNGP01000002">
    <property type="protein sequence ID" value="SDL42084.1"/>
    <property type="molecule type" value="Genomic_DNA"/>
</dbReference>
<dbReference type="InterPro" id="IPR011257">
    <property type="entry name" value="DNA_glycosylase"/>
</dbReference>
<dbReference type="GO" id="GO:0006284">
    <property type="term" value="P:base-excision repair"/>
    <property type="evidence" value="ECO:0007669"/>
    <property type="project" value="InterPro"/>
</dbReference>
<evidence type="ECO:0000313" key="2">
    <source>
        <dbReference type="EMBL" id="SDL42084.1"/>
    </source>
</evidence>
<accession>A0A1G9JY27</accession>
<evidence type="ECO:0000313" key="3">
    <source>
        <dbReference type="Proteomes" id="UP000199475"/>
    </source>
</evidence>
<proteinExistence type="predicted"/>
<dbReference type="PANTHER" id="PTHR30037:SF4">
    <property type="entry name" value="DNA-3-METHYLADENINE GLYCOSYLASE I"/>
    <property type="match status" value="1"/>
</dbReference>
<keyword evidence="3" id="KW-1185">Reference proteome</keyword>
<feature type="binding site" evidence="1">
    <location>
        <position position="179"/>
    </location>
    <ligand>
        <name>Zn(2+)</name>
        <dbReference type="ChEBI" id="CHEBI:29105"/>
    </ligand>
</feature>
<dbReference type="SUPFAM" id="SSF48150">
    <property type="entry name" value="DNA-glycosylase"/>
    <property type="match status" value="1"/>
</dbReference>
<name>A0A1G9JY27_9ACTN</name>
<keyword evidence="1" id="KW-0479">Metal-binding</keyword>
<dbReference type="GO" id="GO:0008725">
    <property type="term" value="F:DNA-3-methyladenine glycosylase activity"/>
    <property type="evidence" value="ECO:0007669"/>
    <property type="project" value="InterPro"/>
</dbReference>
<dbReference type="PANTHER" id="PTHR30037">
    <property type="entry name" value="DNA-3-METHYLADENINE GLYCOSYLASE 1"/>
    <property type="match status" value="1"/>
</dbReference>
<dbReference type="STRING" id="686624.SAMN04488242_1519"/>
<evidence type="ECO:0000256" key="1">
    <source>
        <dbReference type="PIRSR" id="PIRSR605019-1"/>
    </source>
</evidence>
<dbReference type="Pfam" id="PF03352">
    <property type="entry name" value="Adenine_glyco"/>
    <property type="match status" value="1"/>
</dbReference>
<dbReference type="InterPro" id="IPR005019">
    <property type="entry name" value="Adenine_glyco"/>
</dbReference>
<gene>
    <name evidence="2" type="ORF">SAMN04488242_1519</name>
</gene>
<dbReference type="GO" id="GO:0046872">
    <property type="term" value="F:metal ion binding"/>
    <property type="evidence" value="ECO:0007669"/>
    <property type="project" value="UniProtKB-KW"/>
</dbReference>
<dbReference type="Proteomes" id="UP000199475">
    <property type="component" value="Unassembled WGS sequence"/>
</dbReference>
<dbReference type="Gene3D" id="1.10.340.30">
    <property type="entry name" value="Hypothetical protein, domain 2"/>
    <property type="match status" value="1"/>
</dbReference>
<reference evidence="2 3" key="1">
    <citation type="submission" date="2016-10" db="EMBL/GenBank/DDBJ databases">
        <authorList>
            <person name="de Groot N.N."/>
        </authorList>
    </citation>
    <scope>NUCLEOTIDE SEQUENCE [LARGE SCALE GENOMIC DNA]</scope>
    <source>
        <strain evidence="2 3">CGMCC 1.9159</strain>
    </source>
</reference>
<sequence length="188" mass="21229">MGDDKKRCFGNGDELYERYHDEEWGKPLEGSDDERELFERLALEGFQSGLSWLTVLRKRPAFREAFDDFAPELVAAYGDEDVERLMNDAGIIRNRLKIDATIHNARALVALHDEGLKLAEIIEEHRPASHVRPSSVDGPNGFTPESAALAKRLKKLGFKFVGPTTMYALMQAVGIVDDHAEDCWILTR</sequence>
<dbReference type="RefSeq" id="WP_093250558.1">
    <property type="nucleotide sequence ID" value="NZ_FNGP01000002.1"/>
</dbReference>